<evidence type="ECO:0000256" key="5">
    <source>
        <dbReference type="ARBA" id="ARBA00022927"/>
    </source>
</evidence>
<keyword evidence="7 9" id="KW-0811">Translocation</keyword>
<gene>
    <name evidence="9 11" type="primary">tatB</name>
    <name evidence="11" type="ORF">COO09_02865</name>
</gene>
<protein>
    <recommendedName>
        <fullName evidence="9">Sec-independent protein translocase protein TatB</fullName>
    </recommendedName>
</protein>
<comment type="function">
    <text evidence="9">Part of the twin-arginine translocation (Tat) system that transports large folded proteins containing a characteristic twin-arginine motif in their signal peptide across membranes. Together with TatC, TatB is part of a receptor directly interacting with Tat signal peptides. TatB may form an oligomeric binding site that transiently accommodates folded Tat precursor proteins before their translocation.</text>
</comment>
<feature type="region of interest" description="Disordered" evidence="10">
    <location>
        <begin position="72"/>
        <end position="158"/>
    </location>
</feature>
<dbReference type="InterPro" id="IPR003369">
    <property type="entry name" value="TatA/B/E"/>
</dbReference>
<keyword evidence="8 9" id="KW-0472">Membrane</keyword>
<comment type="subcellular location">
    <subcellularLocation>
        <location evidence="9">Cell membrane</location>
        <topology evidence="9">Single-pass membrane protein</topology>
    </subcellularLocation>
    <subcellularLocation>
        <location evidence="1">Membrane</location>
        <topology evidence="1">Single-pass membrane protein</topology>
    </subcellularLocation>
</comment>
<evidence type="ECO:0000256" key="2">
    <source>
        <dbReference type="ARBA" id="ARBA00022448"/>
    </source>
</evidence>
<feature type="compositionally biased region" description="Basic and acidic residues" evidence="10">
    <location>
        <begin position="147"/>
        <end position="158"/>
    </location>
</feature>
<dbReference type="OrthoDB" id="7206969at2"/>
<evidence type="ECO:0000256" key="10">
    <source>
        <dbReference type="SAM" id="MobiDB-lite"/>
    </source>
</evidence>
<evidence type="ECO:0000313" key="12">
    <source>
        <dbReference type="Proteomes" id="UP000218934"/>
    </source>
</evidence>
<keyword evidence="12" id="KW-1185">Reference proteome</keyword>
<dbReference type="GO" id="GO:0033281">
    <property type="term" value="C:TAT protein transport complex"/>
    <property type="evidence" value="ECO:0007669"/>
    <property type="project" value="UniProtKB-UniRule"/>
</dbReference>
<accession>A0A2A4G2B9</accession>
<dbReference type="InterPro" id="IPR018448">
    <property type="entry name" value="TatB"/>
</dbReference>
<comment type="subunit">
    <text evidence="9">The Tat system comprises two distinct complexes: a TatABC complex, containing multiple copies of TatA, TatB and TatC subunits, and a separate TatA complex, containing only TatA subunits. Substrates initially bind to the TatABC complex, which probably triggers association of the separate TatA complex to form the active translocon.</text>
</comment>
<dbReference type="Proteomes" id="UP000218934">
    <property type="component" value="Unassembled WGS sequence"/>
</dbReference>
<dbReference type="Pfam" id="PF02416">
    <property type="entry name" value="TatA_B_E"/>
    <property type="match status" value="1"/>
</dbReference>
<dbReference type="EMBL" id="NWUF01000002">
    <property type="protein sequence ID" value="PCE43880.1"/>
    <property type="molecule type" value="Genomic_DNA"/>
</dbReference>
<dbReference type="GO" id="GO:0008320">
    <property type="term" value="F:protein transmembrane transporter activity"/>
    <property type="evidence" value="ECO:0007669"/>
    <property type="project" value="UniProtKB-UniRule"/>
</dbReference>
<proteinExistence type="inferred from homology"/>
<dbReference type="HAMAP" id="MF_00237">
    <property type="entry name" value="TatB"/>
    <property type="match status" value="1"/>
</dbReference>
<dbReference type="PRINTS" id="PR01506">
    <property type="entry name" value="TATBPROTEIN"/>
</dbReference>
<name>A0A2A4G2B9_9SPHN</name>
<keyword evidence="6 9" id="KW-1133">Transmembrane helix</keyword>
<keyword evidence="5 9" id="KW-0653">Protein transport</keyword>
<dbReference type="RefSeq" id="WP_096367804.1">
    <property type="nucleotide sequence ID" value="NZ_CP023449.1"/>
</dbReference>
<evidence type="ECO:0000256" key="7">
    <source>
        <dbReference type="ARBA" id="ARBA00023010"/>
    </source>
</evidence>
<evidence type="ECO:0000256" key="4">
    <source>
        <dbReference type="ARBA" id="ARBA00022692"/>
    </source>
</evidence>
<dbReference type="Gene3D" id="1.20.5.3310">
    <property type="match status" value="1"/>
</dbReference>
<dbReference type="AlphaFoldDB" id="A0A2A4G2B9"/>
<dbReference type="PANTHER" id="PTHR33162">
    <property type="entry name" value="SEC-INDEPENDENT PROTEIN TRANSLOCASE PROTEIN TATA, CHLOROPLASTIC"/>
    <property type="match status" value="1"/>
</dbReference>
<dbReference type="PANTHER" id="PTHR33162:SF1">
    <property type="entry name" value="SEC-INDEPENDENT PROTEIN TRANSLOCASE PROTEIN TATA, CHLOROPLASTIC"/>
    <property type="match status" value="1"/>
</dbReference>
<organism evidence="11 12">
    <name type="scientific">Rhizorhabdus dicambivorans</name>
    <dbReference type="NCBI Taxonomy" id="1850238"/>
    <lineage>
        <taxon>Bacteria</taxon>
        <taxon>Pseudomonadati</taxon>
        <taxon>Pseudomonadota</taxon>
        <taxon>Alphaproteobacteria</taxon>
        <taxon>Sphingomonadales</taxon>
        <taxon>Sphingomonadaceae</taxon>
        <taxon>Rhizorhabdus</taxon>
    </lineage>
</organism>
<evidence type="ECO:0000256" key="1">
    <source>
        <dbReference type="ARBA" id="ARBA00004167"/>
    </source>
</evidence>
<evidence type="ECO:0000313" key="11">
    <source>
        <dbReference type="EMBL" id="PCE43880.1"/>
    </source>
</evidence>
<evidence type="ECO:0000256" key="6">
    <source>
        <dbReference type="ARBA" id="ARBA00022989"/>
    </source>
</evidence>
<keyword evidence="2 9" id="KW-0813">Transport</keyword>
<comment type="similarity">
    <text evidence="9">Belongs to the TatB family.</text>
</comment>
<dbReference type="GO" id="GO:0043953">
    <property type="term" value="P:protein transport by the Tat complex"/>
    <property type="evidence" value="ECO:0007669"/>
    <property type="project" value="UniProtKB-UniRule"/>
</dbReference>
<evidence type="ECO:0000256" key="8">
    <source>
        <dbReference type="ARBA" id="ARBA00023136"/>
    </source>
</evidence>
<comment type="caution">
    <text evidence="11">The sequence shown here is derived from an EMBL/GenBank/DDBJ whole genome shotgun (WGS) entry which is preliminary data.</text>
</comment>
<sequence>MLDVAPTELLLVAVVALVVIGPKDLPRAMRFVGQWIAKARGVARHFRSGLDEVIRQAELEEMEKKWAAENERIMREHPPQPHLIEGSADSEGEMVPLGGPPQSTDAPTIADAYQAAARTEPAAEPATPAAPQAPAQVDMFATDDPPVEPRRSGADPLP</sequence>
<keyword evidence="3 9" id="KW-1003">Cell membrane</keyword>
<dbReference type="NCBIfam" id="TIGR01410">
    <property type="entry name" value="tatB"/>
    <property type="match status" value="1"/>
</dbReference>
<evidence type="ECO:0000256" key="9">
    <source>
        <dbReference type="HAMAP-Rule" id="MF_00237"/>
    </source>
</evidence>
<keyword evidence="4 9" id="KW-0812">Transmembrane</keyword>
<reference evidence="11 12" key="1">
    <citation type="submission" date="2017-09" db="EMBL/GenBank/DDBJ databases">
        <title>The Catabolism of 3,6-Dichlorosalicylic acid is Initiated by the Cytochrome P450 Monooxygenase DsmABC in Rhizorhabdus dicambivorans Ndbn-20.</title>
        <authorList>
            <person name="Na L."/>
        </authorList>
    </citation>
    <scope>NUCLEOTIDE SEQUENCE [LARGE SCALE GENOMIC DNA]</scope>
    <source>
        <strain evidence="11 12">Ndbn-20m</strain>
    </source>
</reference>
<feature type="compositionally biased region" description="Low complexity" evidence="10">
    <location>
        <begin position="112"/>
        <end position="135"/>
    </location>
</feature>
<evidence type="ECO:0000256" key="3">
    <source>
        <dbReference type="ARBA" id="ARBA00022475"/>
    </source>
</evidence>
<dbReference type="KEGG" id="rdi:CMV14_21285"/>